<gene>
    <name evidence="3" type="ORF">GGR08_001507</name>
</gene>
<comment type="caution">
    <text evidence="3">The sequence shown here is derived from an EMBL/GenBank/DDBJ whole genome shotgun (WGS) entry which is preliminary data.</text>
</comment>
<feature type="active site" description="Proton donor" evidence="2">
    <location>
        <position position="91"/>
    </location>
</feature>
<dbReference type="EMBL" id="JACIFE010000026">
    <property type="protein sequence ID" value="MBB4077188.1"/>
    <property type="molecule type" value="Genomic_DNA"/>
</dbReference>
<dbReference type="GO" id="GO:0004521">
    <property type="term" value="F:RNA endonuclease activity"/>
    <property type="evidence" value="ECO:0007669"/>
    <property type="project" value="TreeGrafter"/>
</dbReference>
<dbReference type="PANTHER" id="PTHR40588:SF1">
    <property type="entry name" value="MRNA INTERFERASE TOXIN YAFQ"/>
    <property type="match status" value="1"/>
</dbReference>
<dbReference type="NCBIfam" id="TIGR02385">
    <property type="entry name" value="RelE_StbE"/>
    <property type="match status" value="1"/>
</dbReference>
<dbReference type="AlphaFoldDB" id="A0A840E4Z6"/>
<reference evidence="3 4" key="1">
    <citation type="submission" date="2020-08" db="EMBL/GenBank/DDBJ databases">
        <title>Genomic Encyclopedia of Type Strains, Phase IV (KMG-IV): sequencing the most valuable type-strain genomes for metagenomic binning, comparative biology and taxonomic classification.</title>
        <authorList>
            <person name="Goeker M."/>
        </authorList>
    </citation>
    <scope>NUCLEOTIDE SEQUENCE [LARGE SCALE GENOMIC DNA]</scope>
    <source>
        <strain evidence="3 4">DSM 100694</strain>
    </source>
</reference>
<keyword evidence="3" id="KW-0378">Hydrolase</keyword>
<evidence type="ECO:0000313" key="4">
    <source>
        <dbReference type="Proteomes" id="UP000585970"/>
    </source>
</evidence>
<dbReference type="PIRSF" id="PIRSF006156">
    <property type="entry name" value="YafQ"/>
    <property type="match status" value="1"/>
</dbReference>
<proteinExistence type="predicted"/>
<dbReference type="InterPro" id="IPR007712">
    <property type="entry name" value="RelE/ParE_toxin"/>
</dbReference>
<dbReference type="InterPro" id="IPR004386">
    <property type="entry name" value="Toxin_YafQ-like"/>
</dbReference>
<dbReference type="Pfam" id="PF15738">
    <property type="entry name" value="YafQ_toxin"/>
    <property type="match status" value="1"/>
</dbReference>
<protein>
    <submittedName>
        <fullName evidence="3">mRNA interferase YafQ</fullName>
        <ecNumber evidence="3">3.1.-.-</ecNumber>
    </submittedName>
</protein>
<dbReference type="GO" id="GO:0006415">
    <property type="term" value="P:translational termination"/>
    <property type="evidence" value="ECO:0007669"/>
    <property type="project" value="TreeGrafter"/>
</dbReference>
<dbReference type="PANTHER" id="PTHR40588">
    <property type="entry name" value="MRNA INTERFERASE TOXIN YAFQ"/>
    <property type="match status" value="1"/>
</dbReference>
<dbReference type="EC" id="3.1.-.-" evidence="3"/>
<evidence type="ECO:0000256" key="1">
    <source>
        <dbReference type="ARBA" id="ARBA00022649"/>
    </source>
</evidence>
<evidence type="ECO:0000256" key="2">
    <source>
        <dbReference type="PIRSR" id="PIRSR006156-1"/>
    </source>
</evidence>
<accession>A0A840E4Z6</accession>
<organism evidence="3 4">
    <name type="scientific">Bartonella fuyuanensis</name>
    <dbReference type="NCBI Taxonomy" id="1460968"/>
    <lineage>
        <taxon>Bacteria</taxon>
        <taxon>Pseudomonadati</taxon>
        <taxon>Pseudomonadota</taxon>
        <taxon>Alphaproteobacteria</taxon>
        <taxon>Hyphomicrobiales</taxon>
        <taxon>Bartonellaceae</taxon>
        <taxon>Bartonella</taxon>
    </lineage>
</organism>
<dbReference type="Gene3D" id="3.30.2310.20">
    <property type="entry name" value="RelE-like"/>
    <property type="match status" value="1"/>
</dbReference>
<keyword evidence="1" id="KW-1277">Toxin-antitoxin system</keyword>
<dbReference type="GO" id="GO:0016787">
    <property type="term" value="F:hydrolase activity"/>
    <property type="evidence" value="ECO:0007669"/>
    <property type="project" value="UniProtKB-KW"/>
</dbReference>
<dbReference type="SUPFAM" id="SSF143011">
    <property type="entry name" value="RelE-like"/>
    <property type="match status" value="1"/>
</dbReference>
<dbReference type="InterPro" id="IPR035093">
    <property type="entry name" value="RelE/ParE_toxin_dom_sf"/>
</dbReference>
<dbReference type="GO" id="GO:0006402">
    <property type="term" value="P:mRNA catabolic process"/>
    <property type="evidence" value="ECO:0007669"/>
    <property type="project" value="TreeGrafter"/>
</dbReference>
<name>A0A840E4Z6_9HYPH</name>
<evidence type="ECO:0000313" key="3">
    <source>
        <dbReference type="EMBL" id="MBB4077188.1"/>
    </source>
</evidence>
<keyword evidence="4" id="KW-1185">Reference proteome</keyword>
<sequence>MISMRTIERTTIFKRDFKREIKGRYRHLLSTDLHQVIVALANDQPLELRYHDHALTGNWKDYRDCHIRPDLVLIYRLIGQDRLVLVRLGSHSQLNL</sequence>
<dbReference type="Proteomes" id="UP000585970">
    <property type="component" value="Unassembled WGS sequence"/>
</dbReference>